<evidence type="ECO:0000256" key="5">
    <source>
        <dbReference type="SAM" id="MobiDB-lite"/>
    </source>
</evidence>
<evidence type="ECO:0000256" key="1">
    <source>
        <dbReference type="ARBA" id="ARBA00005495"/>
    </source>
</evidence>
<proteinExistence type="inferred from homology"/>
<feature type="region of interest" description="Disordered" evidence="5">
    <location>
        <begin position="125"/>
        <end position="144"/>
    </location>
</feature>
<feature type="compositionally biased region" description="Pro residues" evidence="5">
    <location>
        <begin position="134"/>
        <end position="144"/>
    </location>
</feature>
<comment type="similarity">
    <text evidence="1">Belongs to the Gfa family.</text>
</comment>
<gene>
    <name evidence="7" type="ORF">FE263_10715</name>
</gene>
<dbReference type="PANTHER" id="PTHR33337:SF40">
    <property type="entry name" value="CENP-V_GFA DOMAIN-CONTAINING PROTEIN-RELATED"/>
    <property type="match status" value="1"/>
</dbReference>
<dbReference type="OrthoDB" id="9807246at2"/>
<feature type="domain" description="CENP-V/GFA" evidence="6">
    <location>
        <begin position="5"/>
        <end position="115"/>
    </location>
</feature>
<evidence type="ECO:0000259" key="6">
    <source>
        <dbReference type="PROSITE" id="PS51891"/>
    </source>
</evidence>
<organism evidence="7 8">
    <name type="scientific">Lichenicoccus roseus</name>
    <dbReference type="NCBI Taxonomy" id="2683649"/>
    <lineage>
        <taxon>Bacteria</taxon>
        <taxon>Pseudomonadati</taxon>
        <taxon>Pseudomonadota</taxon>
        <taxon>Alphaproteobacteria</taxon>
        <taxon>Acetobacterales</taxon>
        <taxon>Acetobacteraceae</taxon>
        <taxon>Lichenicoccus</taxon>
    </lineage>
</organism>
<dbReference type="RefSeq" id="WP_138325984.1">
    <property type="nucleotide sequence ID" value="NZ_VCDI01000003.1"/>
</dbReference>
<dbReference type="GO" id="GO:0016846">
    <property type="term" value="F:carbon-sulfur lyase activity"/>
    <property type="evidence" value="ECO:0007669"/>
    <property type="project" value="InterPro"/>
</dbReference>
<dbReference type="Gene3D" id="3.90.1590.10">
    <property type="entry name" value="glutathione-dependent formaldehyde- activating enzyme (gfa)"/>
    <property type="match status" value="1"/>
</dbReference>
<evidence type="ECO:0000313" key="7">
    <source>
        <dbReference type="EMBL" id="TLU72521.1"/>
    </source>
</evidence>
<comment type="caution">
    <text evidence="7">The sequence shown here is derived from an EMBL/GenBank/DDBJ whole genome shotgun (WGS) entry which is preliminary data.</text>
</comment>
<keyword evidence="8" id="KW-1185">Reference proteome</keyword>
<protein>
    <submittedName>
        <fullName evidence="7">GFA family protein</fullName>
    </submittedName>
</protein>
<sequence>MKDKMTGGCFCGAVRYEVEGPPLTTRACWCRDCQYLACGNAAVNVICASAGLKVTGVTTEYVSVADSGNEMRRRFCPTCGTGLFSAATCRPEAVVVRAGTLDDPAPAHPASYIWTSSRPAWGLVDPQARHFEQQPPPPGAARGD</sequence>
<dbReference type="SUPFAM" id="SSF51316">
    <property type="entry name" value="Mss4-like"/>
    <property type="match status" value="1"/>
</dbReference>
<dbReference type="PROSITE" id="PS51891">
    <property type="entry name" value="CENP_V_GFA"/>
    <property type="match status" value="1"/>
</dbReference>
<dbReference type="InterPro" id="IPR006913">
    <property type="entry name" value="CENP-V/GFA"/>
</dbReference>
<dbReference type="GO" id="GO:0046872">
    <property type="term" value="F:metal ion binding"/>
    <property type="evidence" value="ECO:0007669"/>
    <property type="project" value="UniProtKB-KW"/>
</dbReference>
<evidence type="ECO:0000256" key="2">
    <source>
        <dbReference type="ARBA" id="ARBA00022723"/>
    </source>
</evidence>
<evidence type="ECO:0000256" key="3">
    <source>
        <dbReference type="ARBA" id="ARBA00022833"/>
    </source>
</evidence>
<accession>A0A5R9JA90</accession>
<name>A0A5R9JA90_9PROT</name>
<dbReference type="InterPro" id="IPR011057">
    <property type="entry name" value="Mss4-like_sf"/>
</dbReference>
<dbReference type="AlphaFoldDB" id="A0A5R9JA90"/>
<dbReference type="PANTHER" id="PTHR33337">
    <property type="entry name" value="GFA DOMAIN-CONTAINING PROTEIN"/>
    <property type="match status" value="1"/>
</dbReference>
<dbReference type="Pfam" id="PF04828">
    <property type="entry name" value="GFA"/>
    <property type="match status" value="1"/>
</dbReference>
<keyword evidence="2" id="KW-0479">Metal-binding</keyword>
<evidence type="ECO:0000313" key="8">
    <source>
        <dbReference type="Proteomes" id="UP000305654"/>
    </source>
</evidence>
<keyword evidence="3" id="KW-0862">Zinc</keyword>
<dbReference type="Proteomes" id="UP000305654">
    <property type="component" value="Unassembled WGS sequence"/>
</dbReference>
<dbReference type="EMBL" id="VCDI01000003">
    <property type="protein sequence ID" value="TLU72521.1"/>
    <property type="molecule type" value="Genomic_DNA"/>
</dbReference>
<evidence type="ECO:0000256" key="4">
    <source>
        <dbReference type="ARBA" id="ARBA00023239"/>
    </source>
</evidence>
<keyword evidence="4" id="KW-0456">Lyase</keyword>
<reference evidence="7 8" key="1">
    <citation type="submission" date="2019-05" db="EMBL/GenBank/DDBJ databases">
        <authorList>
            <person name="Pankratov T."/>
            <person name="Grouzdev D."/>
        </authorList>
    </citation>
    <scope>NUCLEOTIDE SEQUENCE [LARGE SCALE GENOMIC DNA]</scope>
    <source>
        <strain evidence="7 8">KEBCLARHB70R</strain>
    </source>
</reference>